<organism evidence="2 3">
    <name type="scientific">Sneathiella marina</name>
    <dbReference type="NCBI Taxonomy" id="2950108"/>
    <lineage>
        <taxon>Bacteria</taxon>
        <taxon>Pseudomonadati</taxon>
        <taxon>Pseudomonadota</taxon>
        <taxon>Alphaproteobacteria</taxon>
        <taxon>Sneathiellales</taxon>
        <taxon>Sneathiellaceae</taxon>
        <taxon>Sneathiella</taxon>
    </lineage>
</organism>
<feature type="transmembrane region" description="Helical" evidence="1">
    <location>
        <begin position="156"/>
        <end position="175"/>
    </location>
</feature>
<evidence type="ECO:0000313" key="2">
    <source>
        <dbReference type="EMBL" id="USG62059.1"/>
    </source>
</evidence>
<dbReference type="EMBL" id="CP098747">
    <property type="protein sequence ID" value="USG62059.1"/>
    <property type="molecule type" value="Genomic_DNA"/>
</dbReference>
<evidence type="ECO:0000256" key="1">
    <source>
        <dbReference type="SAM" id="Phobius"/>
    </source>
</evidence>
<dbReference type="RefSeq" id="WP_251935608.1">
    <property type="nucleotide sequence ID" value="NZ_CP098747.1"/>
</dbReference>
<reference evidence="2" key="1">
    <citation type="submission" date="2022-06" db="EMBL/GenBank/DDBJ databases">
        <title>Sneathiella actinostolidae sp. nov., isolated from a sea anemonein the Western Pacific Ocean.</title>
        <authorList>
            <person name="Wei M.J."/>
        </authorList>
    </citation>
    <scope>NUCLEOTIDE SEQUENCE</scope>
    <source>
        <strain evidence="2">PHK-P5</strain>
    </source>
</reference>
<dbReference type="Proteomes" id="UP001056291">
    <property type="component" value="Chromosome"/>
</dbReference>
<sequence>MPRILPFIIFAISFGLLGWAGYDYIESGVETGVIQMTGEVGRSNPINLEPSMSPMRVLLKVEYNIELLETDNKAFEYDIVLRDAGGDVLFDTAGEHRDKREDNTPEYATKSSLIVLATKDISTAGAHIIDWKILPQKATILAQTIILRGNVRPAQWPLVILGAVAFVLGIGSLRYRRRKLRQRI</sequence>
<accession>A0ABY4W9V9</accession>
<keyword evidence="1" id="KW-1133">Transmembrane helix</keyword>
<name>A0ABY4W9V9_9PROT</name>
<evidence type="ECO:0000313" key="3">
    <source>
        <dbReference type="Proteomes" id="UP001056291"/>
    </source>
</evidence>
<keyword evidence="1" id="KW-0812">Transmembrane</keyword>
<keyword evidence="1" id="KW-0472">Membrane</keyword>
<proteinExistence type="predicted"/>
<protein>
    <submittedName>
        <fullName evidence="2">Uncharacterized protein</fullName>
    </submittedName>
</protein>
<gene>
    <name evidence="2" type="ORF">NBZ79_03610</name>
</gene>
<keyword evidence="3" id="KW-1185">Reference proteome</keyword>